<comment type="caution">
    <text evidence="1">The sequence shown here is derived from an EMBL/GenBank/DDBJ whole genome shotgun (WGS) entry which is preliminary data.</text>
</comment>
<sequence length="469" mass="53638">MQKKSLTITVIALAAMSAVWLGGTWYTGSKIEEQYLKQIDDINQQGWIKIDDVQLERHFFFSDLQYQLNIDEYSYPIQTKIYHGPLPLNKLSQFKLLPVMASSESTLQTDNQNKNLPFYLKNGEKNYVTANPFTLKIDIDYQQAMDLNFHFSPGEYQSDENKIVWSGGEYKLKLDQAKNIHYSINLDDFRFILQSEQKNIDSNILVQGLTSEGKLKLTNLRYLPIGDIKTTIKRAEFNFRSQANSAYVSNISKDQSSTVKLAQDGNFYAIDIDGDIADVLMNEQSLYSQTLKLQFKHLSGADLDNLFDASLKEDQTRLHNSLTNLFNQQPQLVIAPLSLKNSDGEATLKANIQTAPQAVTNLTQSLPDQFFDSLNIHLNLEKPFLNGVINNYATAMNKIFENNKQVEPINPERLQQILQTKLQQQVAQGILLETENAYQLNLEQKEGELYLNQQQIPKEAIWFLLLSLL</sequence>
<dbReference type="AlphaFoldDB" id="A0A0A2XK92"/>
<gene>
    <name evidence="1" type="ORF">JP32_07690</name>
</gene>
<accession>A0A0A2XK92</accession>
<evidence type="ECO:0000313" key="2">
    <source>
        <dbReference type="Proteomes" id="UP000030526"/>
    </source>
</evidence>
<name>A0A0A2XK92_9PAST</name>
<dbReference type="RefSeq" id="WP_039084183.1">
    <property type="nucleotide sequence ID" value="NZ_JPXS01000036.1"/>
</dbReference>
<evidence type="ECO:0008006" key="3">
    <source>
        <dbReference type="Google" id="ProtNLM"/>
    </source>
</evidence>
<dbReference type="Proteomes" id="UP000030526">
    <property type="component" value="Unassembled WGS sequence"/>
</dbReference>
<protein>
    <recommendedName>
        <fullName evidence="3">GTP-binding protein</fullName>
    </recommendedName>
</protein>
<evidence type="ECO:0000313" key="1">
    <source>
        <dbReference type="EMBL" id="KGQ31060.1"/>
    </source>
</evidence>
<dbReference type="Pfam" id="PF06097">
    <property type="entry name" value="DUF945"/>
    <property type="match status" value="1"/>
</dbReference>
<reference evidence="1 2" key="1">
    <citation type="submission" date="2014-08" db="EMBL/GenBank/DDBJ databases">
        <title>Chaperone-usher fimbriae in a diverse selection of Gallibacterium genomes.</title>
        <authorList>
            <person name="Kudirkiene E."/>
            <person name="Bager R.J."/>
            <person name="Johnson T.J."/>
            <person name="Bojesen A.M."/>
        </authorList>
    </citation>
    <scope>NUCLEOTIDE SEQUENCE [LARGE SCALE GENOMIC DNA]</scope>
    <source>
        <strain evidence="1 2">20558/3kl.</strain>
    </source>
</reference>
<dbReference type="EMBL" id="JPXS01000036">
    <property type="protein sequence ID" value="KGQ31060.1"/>
    <property type="molecule type" value="Genomic_DNA"/>
</dbReference>
<proteinExistence type="predicted"/>
<dbReference type="InterPro" id="IPR010352">
    <property type="entry name" value="DUF945"/>
</dbReference>
<organism evidence="1 2">
    <name type="scientific">Gallibacterium anatis</name>
    <dbReference type="NCBI Taxonomy" id="750"/>
    <lineage>
        <taxon>Bacteria</taxon>
        <taxon>Pseudomonadati</taxon>
        <taxon>Pseudomonadota</taxon>
        <taxon>Gammaproteobacteria</taxon>
        <taxon>Pasteurellales</taxon>
        <taxon>Pasteurellaceae</taxon>
        <taxon>Gallibacterium</taxon>
    </lineage>
</organism>